<keyword evidence="1" id="KW-0812">Transmembrane</keyword>
<keyword evidence="3" id="KW-1185">Reference proteome</keyword>
<dbReference type="OrthoDB" id="4142877at2"/>
<protein>
    <submittedName>
        <fullName evidence="2">Uncharacterized protein</fullName>
    </submittedName>
</protein>
<feature type="transmembrane region" description="Helical" evidence="1">
    <location>
        <begin position="74"/>
        <end position="94"/>
    </location>
</feature>
<keyword evidence="1" id="KW-1133">Transmembrane helix</keyword>
<dbReference type="AlphaFoldDB" id="A0A2G1XE28"/>
<gene>
    <name evidence="2" type="ORF">BLA24_25840</name>
</gene>
<feature type="transmembrane region" description="Helical" evidence="1">
    <location>
        <begin position="100"/>
        <end position="120"/>
    </location>
</feature>
<keyword evidence="1" id="KW-0472">Membrane</keyword>
<dbReference type="RefSeq" id="WP_099201407.1">
    <property type="nucleotide sequence ID" value="NZ_NHZO01000154.1"/>
</dbReference>
<name>A0A2G1XE28_STRCJ</name>
<sequence length="271" mass="28454">MLMPWYARVVFTAGRPFVLIAALVMSVPGEVRMAELAGWHGWFTWLMPVCVSAYAACAAVISEVRRRADLPGRVTATIGAGMALGLALAAQVVAHLIDRGYMVSSAVLVAVVSAVPPLVVAHMLHMAATPGAEITAAQKMRDLEATAEYLAGELTDALDLAGRCLVSKSHGIVNEYEELAEAAGELADGCDGLTEEIDDELAEAEQAEGKPRLGGVRQGGRGRKAVPLTVVKETVAAMKAEGAKVSGPTLAERLGCSVRSGYRYLGEVRPA</sequence>
<accession>A0A2G1XE28</accession>
<dbReference type="Proteomes" id="UP000222531">
    <property type="component" value="Unassembled WGS sequence"/>
</dbReference>
<proteinExistence type="predicted"/>
<evidence type="ECO:0000256" key="1">
    <source>
        <dbReference type="SAM" id="Phobius"/>
    </source>
</evidence>
<evidence type="ECO:0000313" key="2">
    <source>
        <dbReference type="EMBL" id="PHQ49465.1"/>
    </source>
</evidence>
<reference evidence="2 3" key="1">
    <citation type="journal article" date="2017" name="Biochemistry">
        <title>Identification of the Biosynthetic Pathway for the Antibiotic Bicyclomycin.</title>
        <authorList>
            <person name="Patteson J."/>
            <person name="Cai W."/>
            <person name="Johnson R.A."/>
            <person name="Santa Maria K."/>
            <person name="Li B."/>
        </authorList>
    </citation>
    <scope>NUCLEOTIDE SEQUENCE [LARGE SCALE GENOMIC DNA]</scope>
    <source>
        <strain evidence="2 3">ATCC 21532</strain>
    </source>
</reference>
<organism evidence="2 3">
    <name type="scientific">Streptomyces cinnamoneus</name>
    <name type="common">Streptoverticillium cinnamoneum</name>
    <dbReference type="NCBI Taxonomy" id="53446"/>
    <lineage>
        <taxon>Bacteria</taxon>
        <taxon>Bacillati</taxon>
        <taxon>Actinomycetota</taxon>
        <taxon>Actinomycetes</taxon>
        <taxon>Kitasatosporales</taxon>
        <taxon>Streptomycetaceae</taxon>
        <taxon>Streptomyces</taxon>
        <taxon>Streptomyces cinnamoneus group</taxon>
    </lineage>
</organism>
<feature type="transmembrane region" description="Helical" evidence="1">
    <location>
        <begin position="42"/>
        <end position="62"/>
    </location>
</feature>
<comment type="caution">
    <text evidence="2">The sequence shown here is derived from an EMBL/GenBank/DDBJ whole genome shotgun (WGS) entry which is preliminary data.</text>
</comment>
<evidence type="ECO:0000313" key="3">
    <source>
        <dbReference type="Proteomes" id="UP000222531"/>
    </source>
</evidence>
<dbReference type="EMBL" id="NHZO01000154">
    <property type="protein sequence ID" value="PHQ49465.1"/>
    <property type="molecule type" value="Genomic_DNA"/>
</dbReference>